<dbReference type="Proteomes" id="UP001165135">
    <property type="component" value="Unassembled WGS sequence"/>
</dbReference>
<evidence type="ECO:0000256" key="1">
    <source>
        <dbReference type="SAM" id="Phobius"/>
    </source>
</evidence>
<feature type="transmembrane region" description="Helical" evidence="1">
    <location>
        <begin position="50"/>
        <end position="69"/>
    </location>
</feature>
<evidence type="ECO:0000313" key="3">
    <source>
        <dbReference type="Proteomes" id="UP001165135"/>
    </source>
</evidence>
<reference evidence="2" key="1">
    <citation type="submission" date="2023-03" db="EMBL/GenBank/DDBJ databases">
        <title>Actinoallomurus iriomotensis NBRC 103681.</title>
        <authorList>
            <person name="Ichikawa N."/>
            <person name="Sato H."/>
            <person name="Tonouchi N."/>
        </authorList>
    </citation>
    <scope>NUCLEOTIDE SEQUENCE</scope>
    <source>
        <strain evidence="2">NBRC 103681</strain>
    </source>
</reference>
<feature type="transmembrane region" description="Helical" evidence="1">
    <location>
        <begin position="89"/>
        <end position="110"/>
    </location>
</feature>
<proteinExistence type="predicted"/>
<feature type="transmembrane region" description="Helical" evidence="1">
    <location>
        <begin position="226"/>
        <end position="244"/>
    </location>
</feature>
<feature type="transmembrane region" description="Helical" evidence="1">
    <location>
        <begin position="256"/>
        <end position="281"/>
    </location>
</feature>
<comment type="caution">
    <text evidence="2">The sequence shown here is derived from an EMBL/GenBank/DDBJ whole genome shotgun (WGS) entry which is preliminary data.</text>
</comment>
<gene>
    <name evidence="2" type="ORF">Airi01_022720</name>
</gene>
<dbReference type="EMBL" id="BSTJ01000002">
    <property type="protein sequence ID" value="GLY74005.1"/>
    <property type="molecule type" value="Genomic_DNA"/>
</dbReference>
<keyword evidence="1" id="KW-0472">Membrane</keyword>
<organism evidence="2 3">
    <name type="scientific">Actinoallomurus iriomotensis</name>
    <dbReference type="NCBI Taxonomy" id="478107"/>
    <lineage>
        <taxon>Bacteria</taxon>
        <taxon>Bacillati</taxon>
        <taxon>Actinomycetota</taxon>
        <taxon>Actinomycetes</taxon>
        <taxon>Streptosporangiales</taxon>
        <taxon>Thermomonosporaceae</taxon>
        <taxon>Actinoallomurus</taxon>
    </lineage>
</organism>
<accession>A0A9W6RHH9</accession>
<feature type="transmembrane region" description="Helical" evidence="1">
    <location>
        <begin position="140"/>
        <end position="162"/>
    </location>
</feature>
<sequence>MLGVLLAAAGPDQTRPAVRDVLDLARGGLGIRIRRAPGALARGGWRDATALLGVIAPLLLLAGTARYAAQAILSLPDATFAATHGSSWWIMYYSAPSHLAWGIAAVVALCGAPRATAAAVLAALVLSVAVLAANDDYAGAAAAAPLLLGLITAGALLAGPGAARGREVLGRPRLIGIVVLLAVAVFFETAMVREALGITWGAGLAGLAGAALVATAWLARGAAGRRALVALAVPLLPIMTVPYYPGYVEDPLARCLITMVAVPAVTGLVSLAALAALELLVIRPVTARRRRPAG</sequence>
<keyword evidence="1" id="KW-0812">Transmembrane</keyword>
<dbReference type="AlphaFoldDB" id="A0A9W6RHH9"/>
<protein>
    <submittedName>
        <fullName evidence="2">Uncharacterized protein</fullName>
    </submittedName>
</protein>
<name>A0A9W6RHH9_9ACTN</name>
<feature type="transmembrane region" description="Helical" evidence="1">
    <location>
        <begin position="174"/>
        <end position="192"/>
    </location>
</feature>
<evidence type="ECO:0000313" key="2">
    <source>
        <dbReference type="EMBL" id="GLY74005.1"/>
    </source>
</evidence>
<feature type="transmembrane region" description="Helical" evidence="1">
    <location>
        <begin position="198"/>
        <end position="219"/>
    </location>
</feature>
<feature type="transmembrane region" description="Helical" evidence="1">
    <location>
        <begin position="117"/>
        <end position="134"/>
    </location>
</feature>
<keyword evidence="1" id="KW-1133">Transmembrane helix</keyword>